<dbReference type="VEuPathDB" id="AmoebaDB:ACA1_220100"/>
<evidence type="ECO:0000256" key="7">
    <source>
        <dbReference type="ARBA" id="ARBA00023187"/>
    </source>
</evidence>
<dbReference type="PANTHER" id="PTHR11805:SF1">
    <property type="entry name" value="CYSTEINE-RICH PDZ-BINDING PROTEIN"/>
    <property type="match status" value="1"/>
</dbReference>
<keyword evidence="4" id="KW-0963">Cytoplasm</keyword>
<evidence type="ECO:0000256" key="3">
    <source>
        <dbReference type="ARBA" id="ARBA00018615"/>
    </source>
</evidence>
<keyword evidence="7" id="KW-0508">mRNA splicing</keyword>
<evidence type="ECO:0000256" key="1">
    <source>
        <dbReference type="ARBA" id="ARBA00004496"/>
    </source>
</evidence>
<dbReference type="GO" id="GO:0005737">
    <property type="term" value="C:cytoplasm"/>
    <property type="evidence" value="ECO:0007669"/>
    <property type="project" value="UniProtKB-SubCell"/>
</dbReference>
<accession>L8GQT7</accession>
<dbReference type="EMBL" id="KB008036">
    <property type="protein sequence ID" value="ELR15272.1"/>
    <property type="molecule type" value="Genomic_DNA"/>
</dbReference>
<dbReference type="GO" id="GO:0008380">
    <property type="term" value="P:RNA splicing"/>
    <property type="evidence" value="ECO:0007669"/>
    <property type="project" value="UniProtKB-KW"/>
</dbReference>
<dbReference type="STRING" id="1257118.L8GQT7"/>
<evidence type="ECO:0000256" key="8">
    <source>
        <dbReference type="ARBA" id="ARBA00032518"/>
    </source>
</evidence>
<dbReference type="KEGG" id="acan:ACA1_220100"/>
<evidence type="ECO:0000313" key="10">
    <source>
        <dbReference type="Proteomes" id="UP000011083"/>
    </source>
</evidence>
<sequence>MVCKKCEAKLKKVICPDTWKEGSRNTTEPGGGGRKVGENKLLSSKARYNPYAKKCKVCKMNLHQEGLYCQGCAYKKGICAMCGKKILENVGQYKQSSK</sequence>
<dbReference type="GO" id="GO:0005681">
    <property type="term" value="C:spliceosomal complex"/>
    <property type="evidence" value="ECO:0007669"/>
    <property type="project" value="UniProtKB-KW"/>
</dbReference>
<dbReference type="Pfam" id="PF10235">
    <property type="entry name" value="Cript"/>
    <property type="match status" value="1"/>
</dbReference>
<dbReference type="GO" id="GO:0008017">
    <property type="term" value="F:microtubule binding"/>
    <property type="evidence" value="ECO:0007669"/>
    <property type="project" value="TreeGrafter"/>
</dbReference>
<organism evidence="9 10">
    <name type="scientific">Acanthamoeba castellanii (strain ATCC 30010 / Neff)</name>
    <dbReference type="NCBI Taxonomy" id="1257118"/>
    <lineage>
        <taxon>Eukaryota</taxon>
        <taxon>Amoebozoa</taxon>
        <taxon>Discosea</taxon>
        <taxon>Longamoebia</taxon>
        <taxon>Centramoebida</taxon>
        <taxon>Acanthamoebidae</taxon>
        <taxon>Acanthamoeba</taxon>
    </lineage>
</organism>
<dbReference type="PANTHER" id="PTHR11805">
    <property type="entry name" value="CYSTEINE-RICH PDZ-BINDING PROTEIN"/>
    <property type="match status" value="1"/>
</dbReference>
<comment type="subcellular location">
    <subcellularLocation>
        <location evidence="1">Cytoplasm</location>
    </subcellularLocation>
</comment>
<keyword evidence="5" id="KW-0507">mRNA processing</keyword>
<dbReference type="OrthoDB" id="147332at2759"/>
<evidence type="ECO:0000256" key="6">
    <source>
        <dbReference type="ARBA" id="ARBA00022728"/>
    </source>
</evidence>
<comment type="similarity">
    <text evidence="2">Belongs to the CRIPT family.</text>
</comment>
<gene>
    <name evidence="9" type="ORF">ACA1_220100</name>
</gene>
<evidence type="ECO:0000256" key="2">
    <source>
        <dbReference type="ARBA" id="ARBA00009021"/>
    </source>
</evidence>
<protein>
    <recommendedName>
        <fullName evidence="3">Cysteine-rich PDZ-binding protein</fullName>
    </recommendedName>
    <alternativeName>
        <fullName evidence="8">Cysteine-rich interactor of PDZ three</fullName>
    </alternativeName>
</protein>
<keyword evidence="10" id="KW-1185">Reference proteome</keyword>
<evidence type="ECO:0000256" key="5">
    <source>
        <dbReference type="ARBA" id="ARBA00022664"/>
    </source>
</evidence>
<dbReference type="AlphaFoldDB" id="L8GQT7"/>
<evidence type="ECO:0000256" key="4">
    <source>
        <dbReference type="ARBA" id="ARBA00022490"/>
    </source>
</evidence>
<evidence type="ECO:0000313" key="9">
    <source>
        <dbReference type="EMBL" id="ELR15272.1"/>
    </source>
</evidence>
<dbReference type="GO" id="GO:0006397">
    <property type="term" value="P:mRNA processing"/>
    <property type="evidence" value="ECO:0007669"/>
    <property type="project" value="UniProtKB-KW"/>
</dbReference>
<dbReference type="OMA" id="MPCDKCE"/>
<name>L8GQT7_ACACF</name>
<reference evidence="9 10" key="1">
    <citation type="journal article" date="2013" name="Genome Biol.">
        <title>Genome of Acanthamoeba castellanii highlights extensive lateral gene transfer and early evolution of tyrosine kinase signaling.</title>
        <authorList>
            <person name="Clarke M."/>
            <person name="Lohan A.J."/>
            <person name="Liu B."/>
            <person name="Lagkouvardos I."/>
            <person name="Roy S."/>
            <person name="Zafar N."/>
            <person name="Bertelli C."/>
            <person name="Schilde C."/>
            <person name="Kianianmomeni A."/>
            <person name="Burglin T.R."/>
            <person name="Frech C."/>
            <person name="Turcotte B."/>
            <person name="Kopec K.O."/>
            <person name="Synnott J.M."/>
            <person name="Choo C."/>
            <person name="Paponov I."/>
            <person name="Finkler A."/>
            <person name="Soon Heng Tan C."/>
            <person name="Hutchins A.P."/>
            <person name="Weinmeier T."/>
            <person name="Rattei T."/>
            <person name="Chu J.S."/>
            <person name="Gimenez G."/>
            <person name="Irimia M."/>
            <person name="Rigden D.J."/>
            <person name="Fitzpatrick D.A."/>
            <person name="Lorenzo-Morales J."/>
            <person name="Bateman A."/>
            <person name="Chiu C.H."/>
            <person name="Tang P."/>
            <person name="Hegemann P."/>
            <person name="Fromm H."/>
            <person name="Raoult D."/>
            <person name="Greub G."/>
            <person name="Miranda-Saavedra D."/>
            <person name="Chen N."/>
            <person name="Nash P."/>
            <person name="Ginger M.L."/>
            <person name="Horn M."/>
            <person name="Schaap P."/>
            <person name="Caler L."/>
            <person name="Loftus B."/>
        </authorList>
    </citation>
    <scope>NUCLEOTIDE SEQUENCE [LARGE SCALE GENOMIC DNA]</scope>
    <source>
        <strain evidence="9 10">Neff</strain>
    </source>
</reference>
<dbReference type="InterPro" id="IPR019367">
    <property type="entry name" value="PDZ-binding_CRIPT"/>
</dbReference>
<dbReference type="GO" id="GO:0031122">
    <property type="term" value="P:cytoplasmic microtubule organization"/>
    <property type="evidence" value="ECO:0007669"/>
    <property type="project" value="TreeGrafter"/>
</dbReference>
<keyword evidence="6" id="KW-0747">Spliceosome</keyword>
<proteinExistence type="inferred from homology"/>
<dbReference type="GeneID" id="14915875"/>
<dbReference type="Proteomes" id="UP000011083">
    <property type="component" value="Unassembled WGS sequence"/>
</dbReference>
<dbReference type="RefSeq" id="XP_004337285.1">
    <property type="nucleotide sequence ID" value="XM_004337237.1"/>
</dbReference>